<dbReference type="EMBL" id="DYUC01000076">
    <property type="protein sequence ID" value="HJG86873.1"/>
    <property type="molecule type" value="Genomic_DNA"/>
</dbReference>
<dbReference type="SUPFAM" id="SSF47413">
    <property type="entry name" value="lambda repressor-like DNA-binding domains"/>
    <property type="match status" value="1"/>
</dbReference>
<comment type="caution">
    <text evidence="2">The sequence shown here is derived from an EMBL/GenBank/DDBJ whole genome shotgun (WGS) entry which is preliminary data.</text>
</comment>
<evidence type="ECO:0000259" key="1">
    <source>
        <dbReference type="PROSITE" id="PS50943"/>
    </source>
</evidence>
<dbReference type="PROSITE" id="PS50943">
    <property type="entry name" value="HTH_CROC1"/>
    <property type="match status" value="1"/>
</dbReference>
<dbReference type="InterPro" id="IPR001387">
    <property type="entry name" value="Cro/C1-type_HTH"/>
</dbReference>
<dbReference type="Gene3D" id="1.10.260.40">
    <property type="entry name" value="lambda repressor-like DNA-binding domains"/>
    <property type="match status" value="1"/>
</dbReference>
<accession>A0A921SSV2</accession>
<reference evidence="2" key="1">
    <citation type="journal article" date="2021" name="PeerJ">
        <title>Extensive microbial diversity within the chicken gut microbiome revealed by metagenomics and culture.</title>
        <authorList>
            <person name="Gilroy R."/>
            <person name="Ravi A."/>
            <person name="Getino M."/>
            <person name="Pursley I."/>
            <person name="Horton D.L."/>
            <person name="Alikhan N.F."/>
            <person name="Baker D."/>
            <person name="Gharbi K."/>
            <person name="Hall N."/>
            <person name="Watson M."/>
            <person name="Adriaenssens E.M."/>
            <person name="Foster-Nyarko E."/>
            <person name="Jarju S."/>
            <person name="Secka A."/>
            <person name="Antonio M."/>
            <person name="Oren A."/>
            <person name="Chaudhuri R.R."/>
            <person name="La Ragione R."/>
            <person name="Hildebrand F."/>
            <person name="Pallen M.J."/>
        </authorList>
    </citation>
    <scope>NUCLEOTIDE SEQUENCE</scope>
    <source>
        <strain evidence="2">CHK179-5677</strain>
    </source>
</reference>
<dbReference type="InterPro" id="IPR010982">
    <property type="entry name" value="Lambda_DNA-bd_dom_sf"/>
</dbReference>
<dbReference type="Proteomes" id="UP000760668">
    <property type="component" value="Unassembled WGS sequence"/>
</dbReference>
<reference evidence="2" key="2">
    <citation type="submission" date="2021-09" db="EMBL/GenBank/DDBJ databases">
        <authorList>
            <person name="Gilroy R."/>
        </authorList>
    </citation>
    <scope>NUCLEOTIDE SEQUENCE</scope>
    <source>
        <strain evidence="2">CHK179-5677</strain>
    </source>
</reference>
<dbReference type="GO" id="GO:0003677">
    <property type="term" value="F:DNA binding"/>
    <property type="evidence" value="ECO:0007669"/>
    <property type="project" value="InterPro"/>
</dbReference>
<dbReference type="SMART" id="SM00530">
    <property type="entry name" value="HTH_XRE"/>
    <property type="match status" value="1"/>
</dbReference>
<dbReference type="AlphaFoldDB" id="A0A921SSV2"/>
<organism evidence="2 3">
    <name type="scientific">Pseudoflavonifractor capillosus</name>
    <dbReference type="NCBI Taxonomy" id="106588"/>
    <lineage>
        <taxon>Bacteria</taxon>
        <taxon>Bacillati</taxon>
        <taxon>Bacillota</taxon>
        <taxon>Clostridia</taxon>
        <taxon>Eubacteriales</taxon>
        <taxon>Oscillospiraceae</taxon>
        <taxon>Pseudoflavonifractor</taxon>
    </lineage>
</organism>
<sequence>MKLYRYRGKANLCGRQVRRLRVDLGLSQEQLAARLQVAGLALEQKAVSRIETGSRVVADFELMALAAALNTSPLALLDEDKSWPIGEASVL</sequence>
<dbReference type="CDD" id="cd00093">
    <property type="entry name" value="HTH_XRE"/>
    <property type="match status" value="1"/>
</dbReference>
<evidence type="ECO:0000313" key="3">
    <source>
        <dbReference type="Proteomes" id="UP000760668"/>
    </source>
</evidence>
<dbReference type="RefSeq" id="WP_295369920.1">
    <property type="nucleotide sequence ID" value="NZ_DYUC01000076.1"/>
</dbReference>
<evidence type="ECO:0000313" key="2">
    <source>
        <dbReference type="EMBL" id="HJG86873.1"/>
    </source>
</evidence>
<dbReference type="Pfam" id="PF13560">
    <property type="entry name" value="HTH_31"/>
    <property type="match status" value="1"/>
</dbReference>
<gene>
    <name evidence="2" type="ORF">K8V01_07625</name>
</gene>
<protein>
    <submittedName>
        <fullName evidence="2">Helix-turn-helix domain-containing protein</fullName>
    </submittedName>
</protein>
<proteinExistence type="predicted"/>
<feature type="domain" description="HTH cro/C1-type" evidence="1">
    <location>
        <begin position="17"/>
        <end position="76"/>
    </location>
</feature>
<name>A0A921SSV2_9FIRM</name>